<dbReference type="Proteomes" id="UP000272908">
    <property type="component" value="Unassembled WGS sequence"/>
</dbReference>
<keyword evidence="2" id="KW-1185">Reference proteome</keyword>
<gene>
    <name evidence="1" type="ORF">ROE7235_03770</name>
</gene>
<proteinExistence type="predicted"/>
<sequence>MEPHELNDAGFTEGYSHAIDAKPRRYGAPMEMILLVPDRIVFWRNGYEEGFAKGKADRRALEAWREKVKAAERAAAIEEKSNER</sequence>
<evidence type="ECO:0000313" key="2">
    <source>
        <dbReference type="Proteomes" id="UP000272908"/>
    </source>
</evidence>
<dbReference type="EMBL" id="UIHC01000101">
    <property type="protein sequence ID" value="SUZ33989.1"/>
    <property type="molecule type" value="Genomic_DNA"/>
</dbReference>
<protein>
    <submittedName>
        <fullName evidence="1">Uncharacterized protein</fullName>
    </submittedName>
</protein>
<name>A0A3B0MW39_9RHOB</name>
<evidence type="ECO:0000313" key="1">
    <source>
        <dbReference type="EMBL" id="SUZ33989.1"/>
    </source>
</evidence>
<dbReference type="RefSeq" id="WP_121097405.1">
    <property type="nucleotide sequence ID" value="NZ_UIHC01000101.1"/>
</dbReference>
<dbReference type="OrthoDB" id="9948970at2"/>
<dbReference type="AlphaFoldDB" id="A0A3B0MW39"/>
<reference evidence="2" key="1">
    <citation type="submission" date="2018-08" db="EMBL/GenBank/DDBJ databases">
        <authorList>
            <person name="Rodrigo-Torres L."/>
            <person name="Arahal R. D."/>
            <person name="Lucena T."/>
        </authorList>
    </citation>
    <scope>NUCLEOTIDE SEQUENCE [LARGE SCALE GENOMIC DNA]</scope>
    <source>
        <strain evidence="2">CECT 7235</strain>
    </source>
</reference>
<accession>A0A3B0MW39</accession>
<organism evidence="1 2">
    <name type="scientific">Roseinatronobacter ekhonensis</name>
    <dbReference type="NCBI Taxonomy" id="254356"/>
    <lineage>
        <taxon>Bacteria</taxon>
        <taxon>Pseudomonadati</taxon>
        <taxon>Pseudomonadota</taxon>
        <taxon>Alphaproteobacteria</taxon>
        <taxon>Rhodobacterales</taxon>
        <taxon>Paracoccaceae</taxon>
        <taxon>Roseinatronobacter</taxon>
    </lineage>
</organism>